<proteinExistence type="predicted"/>
<evidence type="ECO:0000256" key="9">
    <source>
        <dbReference type="ARBA" id="ARBA00023136"/>
    </source>
</evidence>
<dbReference type="PANTHER" id="PTHR35457">
    <property type="entry name" value="HEME A SYNTHASE"/>
    <property type="match status" value="1"/>
</dbReference>
<evidence type="ECO:0000256" key="5">
    <source>
        <dbReference type="ARBA" id="ARBA00022989"/>
    </source>
</evidence>
<keyword evidence="8" id="KW-0350">Heme biosynthesis</keyword>
<keyword evidence="4" id="KW-0479">Metal-binding</keyword>
<evidence type="ECO:0000256" key="10">
    <source>
        <dbReference type="ARBA" id="ARBA00023157"/>
    </source>
</evidence>
<keyword evidence="5 12" id="KW-1133">Transmembrane helix</keyword>
<feature type="transmembrane region" description="Helical" evidence="12">
    <location>
        <begin position="123"/>
        <end position="143"/>
    </location>
</feature>
<dbReference type="Proteomes" id="UP000198856">
    <property type="component" value="Unassembled WGS sequence"/>
</dbReference>
<dbReference type="GO" id="GO:0016491">
    <property type="term" value="F:oxidoreductase activity"/>
    <property type="evidence" value="ECO:0007669"/>
    <property type="project" value="UniProtKB-KW"/>
</dbReference>
<name>A0A1G8XG23_9EURY</name>
<keyword evidence="14" id="KW-1185">Reference proteome</keyword>
<evidence type="ECO:0000313" key="14">
    <source>
        <dbReference type="Proteomes" id="UP000198856"/>
    </source>
</evidence>
<dbReference type="PANTHER" id="PTHR35457:SF1">
    <property type="entry name" value="HEME A SYNTHASE"/>
    <property type="match status" value="1"/>
</dbReference>
<dbReference type="InterPro" id="IPR050450">
    <property type="entry name" value="COX15/CtaA_HemeA_synthase"/>
</dbReference>
<dbReference type="GO" id="GO:0006784">
    <property type="term" value="P:heme A biosynthetic process"/>
    <property type="evidence" value="ECO:0007669"/>
    <property type="project" value="InterPro"/>
</dbReference>
<keyword evidence="2" id="KW-1003">Cell membrane</keyword>
<dbReference type="EMBL" id="FNFC01000011">
    <property type="protein sequence ID" value="SDJ88895.1"/>
    <property type="molecule type" value="Genomic_DNA"/>
</dbReference>
<evidence type="ECO:0000256" key="2">
    <source>
        <dbReference type="ARBA" id="ARBA00022475"/>
    </source>
</evidence>
<keyword evidence="3 12" id="KW-0812">Transmembrane</keyword>
<keyword evidence="7" id="KW-0408">Iron</keyword>
<evidence type="ECO:0000256" key="11">
    <source>
        <dbReference type="ARBA" id="ARBA00023444"/>
    </source>
</evidence>
<organism evidence="13 14">
    <name type="scientific">Halovenus aranensis</name>
    <dbReference type="NCBI Taxonomy" id="890420"/>
    <lineage>
        <taxon>Archaea</taxon>
        <taxon>Methanobacteriati</taxon>
        <taxon>Methanobacteriota</taxon>
        <taxon>Stenosarchaea group</taxon>
        <taxon>Halobacteria</taxon>
        <taxon>Halobacteriales</taxon>
        <taxon>Haloarculaceae</taxon>
        <taxon>Halovenus</taxon>
    </lineage>
</organism>
<keyword evidence="6" id="KW-0560">Oxidoreductase</keyword>
<protein>
    <submittedName>
        <fullName evidence="13">Cytochrome c oxidase assembly protein subunit 15</fullName>
    </submittedName>
</protein>
<evidence type="ECO:0000256" key="8">
    <source>
        <dbReference type="ARBA" id="ARBA00023133"/>
    </source>
</evidence>
<feature type="transmembrane region" description="Helical" evidence="12">
    <location>
        <begin position="59"/>
        <end position="80"/>
    </location>
</feature>
<evidence type="ECO:0000256" key="1">
    <source>
        <dbReference type="ARBA" id="ARBA00004141"/>
    </source>
</evidence>
<evidence type="ECO:0000256" key="12">
    <source>
        <dbReference type="SAM" id="Phobius"/>
    </source>
</evidence>
<evidence type="ECO:0000313" key="13">
    <source>
        <dbReference type="EMBL" id="SDJ88895.1"/>
    </source>
</evidence>
<accession>A0A1G8XG23</accession>
<sequence>MRVPLRHYLATTTAGTFFLILLGVYTGKIGAGLSCEARWPLCDGWMGLFPANWPSFVEWFHRLVAFVVGFMILGAAIMAWRRNRGKSLRYTTGLAVVMLPVQIFFGANTVLNFGVTASMMHQFAAQAIFGSLVVATTVAYVTANIGSGQHSSTPNMQHADD</sequence>
<comment type="subcellular location">
    <subcellularLocation>
        <location evidence="1">Membrane</location>
        <topology evidence="1">Multi-pass membrane protein</topology>
    </subcellularLocation>
</comment>
<dbReference type="GO" id="GO:0016020">
    <property type="term" value="C:membrane"/>
    <property type="evidence" value="ECO:0007669"/>
    <property type="project" value="UniProtKB-SubCell"/>
</dbReference>
<dbReference type="OrthoDB" id="336837at2157"/>
<evidence type="ECO:0000256" key="6">
    <source>
        <dbReference type="ARBA" id="ARBA00023002"/>
    </source>
</evidence>
<keyword evidence="9 12" id="KW-0472">Membrane</keyword>
<gene>
    <name evidence="13" type="ORF">SAMN05216226_11129</name>
</gene>
<reference evidence="13 14" key="1">
    <citation type="submission" date="2016-10" db="EMBL/GenBank/DDBJ databases">
        <authorList>
            <person name="de Groot N.N."/>
        </authorList>
    </citation>
    <scope>NUCLEOTIDE SEQUENCE [LARGE SCALE GENOMIC DNA]</scope>
    <source>
        <strain evidence="13 14">IBRC-M10015</strain>
    </source>
</reference>
<feature type="transmembrane region" description="Helical" evidence="12">
    <location>
        <begin position="7"/>
        <end position="25"/>
    </location>
</feature>
<evidence type="ECO:0000256" key="7">
    <source>
        <dbReference type="ARBA" id="ARBA00023004"/>
    </source>
</evidence>
<feature type="transmembrane region" description="Helical" evidence="12">
    <location>
        <begin position="92"/>
        <end position="111"/>
    </location>
</feature>
<dbReference type="GO" id="GO:0046872">
    <property type="term" value="F:metal ion binding"/>
    <property type="evidence" value="ECO:0007669"/>
    <property type="project" value="UniProtKB-KW"/>
</dbReference>
<dbReference type="InterPro" id="IPR003780">
    <property type="entry name" value="COX15/CtaA_fam"/>
</dbReference>
<evidence type="ECO:0000256" key="3">
    <source>
        <dbReference type="ARBA" id="ARBA00022692"/>
    </source>
</evidence>
<dbReference type="Pfam" id="PF02628">
    <property type="entry name" value="COX15-CtaA"/>
    <property type="match status" value="1"/>
</dbReference>
<dbReference type="AlphaFoldDB" id="A0A1G8XG23"/>
<dbReference type="RefSeq" id="WP_092703239.1">
    <property type="nucleotide sequence ID" value="NZ_FNFC01000011.1"/>
</dbReference>
<keyword evidence="10" id="KW-1015">Disulfide bond</keyword>
<evidence type="ECO:0000256" key="4">
    <source>
        <dbReference type="ARBA" id="ARBA00022723"/>
    </source>
</evidence>
<comment type="pathway">
    <text evidence="11">Porphyrin-containing compound metabolism.</text>
</comment>
<dbReference type="STRING" id="890420.SAMN05216226_11129"/>